<dbReference type="SFLD" id="SFLDG01129">
    <property type="entry name" value="C1.5:_HAD__Beta-PGM__Phosphata"/>
    <property type="match status" value="1"/>
</dbReference>
<comment type="cofactor">
    <cofactor evidence="1">
        <name>Mg(2+)</name>
        <dbReference type="ChEBI" id="CHEBI:18420"/>
    </cofactor>
</comment>
<dbReference type="SFLD" id="SFLDS00003">
    <property type="entry name" value="Haloacid_Dehalogenase"/>
    <property type="match status" value="1"/>
</dbReference>
<dbReference type="PRINTS" id="PR00413">
    <property type="entry name" value="HADHALOGNASE"/>
</dbReference>
<dbReference type="NCBIfam" id="TIGR01549">
    <property type="entry name" value="HAD-SF-IA-v1"/>
    <property type="match status" value="1"/>
</dbReference>
<sequence>MARTHIFLDFFGTLVDYSASRTEQGYESSHELLRRLGASLTYQEFLDAWSRALAEFDRMSDRDDREFSMAEAGTVFLAESLARRPAPAEVEEFVSRYIREWNTGVRYLPGLADLIEELSAEYRLAVVTNTHQPTLVPDHLETMGVLSSFDAVITSVEVGWRKPHPKIYAAALDALGVQASSAVFVGDTHVPDYEGPERAGMTAFLIDPHHRVAVPETRRLASVFDLPRRLREL</sequence>
<dbReference type="GO" id="GO:0016787">
    <property type="term" value="F:hydrolase activity"/>
    <property type="evidence" value="ECO:0007669"/>
    <property type="project" value="UniProtKB-KW"/>
</dbReference>
<dbReference type="EMBL" id="JAUSQU010000001">
    <property type="protein sequence ID" value="MDP9844443.1"/>
    <property type="molecule type" value="Genomic_DNA"/>
</dbReference>
<dbReference type="InterPro" id="IPR006439">
    <property type="entry name" value="HAD-SF_hydro_IA"/>
</dbReference>
<dbReference type="NCBIfam" id="TIGR01509">
    <property type="entry name" value="HAD-SF-IA-v3"/>
    <property type="match status" value="1"/>
</dbReference>
<evidence type="ECO:0000313" key="5">
    <source>
        <dbReference type="Proteomes" id="UP001225356"/>
    </source>
</evidence>
<dbReference type="PANTHER" id="PTHR46470">
    <property type="entry name" value="N-ACYLNEURAMINATE-9-PHOSPHATASE"/>
    <property type="match status" value="1"/>
</dbReference>
<dbReference type="InterPro" id="IPR023214">
    <property type="entry name" value="HAD_sf"/>
</dbReference>
<dbReference type="InterPro" id="IPR023198">
    <property type="entry name" value="PGP-like_dom2"/>
</dbReference>
<keyword evidence="5" id="KW-1185">Reference proteome</keyword>
<dbReference type="InterPro" id="IPR041492">
    <property type="entry name" value="HAD_2"/>
</dbReference>
<accession>A0ABT9QDN7</accession>
<dbReference type="RefSeq" id="WP_307559304.1">
    <property type="nucleotide sequence ID" value="NZ_JAUSQU010000001.1"/>
</dbReference>
<evidence type="ECO:0000256" key="3">
    <source>
        <dbReference type="ARBA" id="ARBA00022842"/>
    </source>
</evidence>
<protein>
    <submittedName>
        <fullName evidence="4">Hydrolase of the HAD superfamily</fullName>
    </submittedName>
</protein>
<name>A0ABT9QDN7_9ACTN</name>
<evidence type="ECO:0000256" key="1">
    <source>
        <dbReference type="ARBA" id="ARBA00001946"/>
    </source>
</evidence>
<dbReference type="Proteomes" id="UP001225356">
    <property type="component" value="Unassembled WGS sequence"/>
</dbReference>
<dbReference type="InterPro" id="IPR036412">
    <property type="entry name" value="HAD-like_sf"/>
</dbReference>
<comment type="caution">
    <text evidence="4">The sequence shown here is derived from an EMBL/GenBank/DDBJ whole genome shotgun (WGS) entry which is preliminary data.</text>
</comment>
<keyword evidence="2 4" id="KW-0378">Hydrolase</keyword>
<keyword evidence="3" id="KW-0460">Magnesium</keyword>
<evidence type="ECO:0000256" key="2">
    <source>
        <dbReference type="ARBA" id="ARBA00022801"/>
    </source>
</evidence>
<gene>
    <name evidence="4" type="ORF">J2853_003654</name>
</gene>
<dbReference type="PANTHER" id="PTHR46470:SF4">
    <property type="entry name" value="5-AMINO-6-(5-PHOSPHO-D-RIBITYLAMINO)URACIL PHOSPHATASE YIGB"/>
    <property type="match status" value="1"/>
</dbReference>
<organism evidence="4 5">
    <name type="scientific">Streptosporangium lutulentum</name>
    <dbReference type="NCBI Taxonomy" id="1461250"/>
    <lineage>
        <taxon>Bacteria</taxon>
        <taxon>Bacillati</taxon>
        <taxon>Actinomycetota</taxon>
        <taxon>Actinomycetes</taxon>
        <taxon>Streptosporangiales</taxon>
        <taxon>Streptosporangiaceae</taxon>
        <taxon>Streptosporangium</taxon>
    </lineage>
</organism>
<dbReference type="Gene3D" id="3.40.50.1000">
    <property type="entry name" value="HAD superfamily/HAD-like"/>
    <property type="match status" value="1"/>
</dbReference>
<dbReference type="SUPFAM" id="SSF56784">
    <property type="entry name" value="HAD-like"/>
    <property type="match status" value="1"/>
</dbReference>
<evidence type="ECO:0000313" key="4">
    <source>
        <dbReference type="EMBL" id="MDP9844443.1"/>
    </source>
</evidence>
<dbReference type="Gene3D" id="1.10.150.240">
    <property type="entry name" value="Putative phosphatase, domain 2"/>
    <property type="match status" value="1"/>
</dbReference>
<dbReference type="InterPro" id="IPR051400">
    <property type="entry name" value="HAD-like_hydrolase"/>
</dbReference>
<reference evidence="4 5" key="1">
    <citation type="submission" date="2023-07" db="EMBL/GenBank/DDBJ databases">
        <title>Sequencing the genomes of 1000 actinobacteria strains.</title>
        <authorList>
            <person name="Klenk H.-P."/>
        </authorList>
    </citation>
    <scope>NUCLEOTIDE SEQUENCE [LARGE SCALE GENOMIC DNA]</scope>
    <source>
        <strain evidence="4 5">DSM 46740</strain>
    </source>
</reference>
<dbReference type="Pfam" id="PF13419">
    <property type="entry name" value="HAD_2"/>
    <property type="match status" value="1"/>
</dbReference>
<proteinExistence type="predicted"/>